<feature type="compositionally biased region" description="Basic and acidic residues" evidence="3">
    <location>
        <begin position="16"/>
        <end position="32"/>
    </location>
</feature>
<dbReference type="Proteomes" id="UP001501265">
    <property type="component" value="Unassembled WGS sequence"/>
</dbReference>
<feature type="region of interest" description="Disordered" evidence="3">
    <location>
        <begin position="1"/>
        <end position="76"/>
    </location>
</feature>
<comment type="caution">
    <text evidence="5">The sequence shown here is derived from an EMBL/GenBank/DDBJ whole genome shotgun (WGS) entry which is preliminary data.</text>
</comment>
<dbReference type="EMBL" id="BAABIG010000007">
    <property type="protein sequence ID" value="GAA4785710.1"/>
    <property type="molecule type" value="Genomic_DNA"/>
</dbReference>
<feature type="compositionally biased region" description="Polar residues" evidence="3">
    <location>
        <begin position="1"/>
        <end position="10"/>
    </location>
</feature>
<evidence type="ECO:0000256" key="1">
    <source>
        <dbReference type="ARBA" id="ARBA00004370"/>
    </source>
</evidence>
<gene>
    <name evidence="5" type="ORF">GCM10023220_06880</name>
</gene>
<evidence type="ECO:0000256" key="4">
    <source>
        <dbReference type="SAM" id="Phobius"/>
    </source>
</evidence>
<name>A0ABP9AT59_9ACTN</name>
<keyword evidence="2 4" id="KW-0472">Membrane</keyword>
<dbReference type="PANTHER" id="PTHR37042:SF4">
    <property type="entry name" value="OUTER MEMBRANE PROTEIN RV1973"/>
    <property type="match status" value="1"/>
</dbReference>
<keyword evidence="4" id="KW-1133">Transmembrane helix</keyword>
<protein>
    <submittedName>
        <fullName evidence="5">Membrane protein</fullName>
    </submittedName>
</protein>
<feature type="compositionally biased region" description="Basic and acidic residues" evidence="3">
    <location>
        <begin position="48"/>
        <end position="57"/>
    </location>
</feature>
<feature type="transmembrane region" description="Helical" evidence="4">
    <location>
        <begin position="81"/>
        <end position="100"/>
    </location>
</feature>
<dbReference type="RefSeq" id="WP_345617335.1">
    <property type="nucleotide sequence ID" value="NZ_BAABIG010000007.1"/>
</dbReference>
<reference evidence="6" key="1">
    <citation type="journal article" date="2019" name="Int. J. Syst. Evol. Microbiol.">
        <title>The Global Catalogue of Microorganisms (GCM) 10K type strain sequencing project: providing services to taxonomists for standard genome sequencing and annotation.</title>
        <authorList>
            <consortium name="The Broad Institute Genomics Platform"/>
            <consortium name="The Broad Institute Genome Sequencing Center for Infectious Disease"/>
            <person name="Wu L."/>
            <person name="Ma J."/>
        </authorList>
    </citation>
    <scope>NUCLEOTIDE SEQUENCE [LARGE SCALE GENOMIC DNA]</scope>
    <source>
        <strain evidence="6">JCM 18081</strain>
    </source>
</reference>
<accession>A0ABP9AT59</accession>
<evidence type="ECO:0000256" key="2">
    <source>
        <dbReference type="ARBA" id="ARBA00023136"/>
    </source>
</evidence>
<evidence type="ECO:0000256" key="3">
    <source>
        <dbReference type="SAM" id="MobiDB-lite"/>
    </source>
</evidence>
<evidence type="ECO:0000313" key="6">
    <source>
        <dbReference type="Proteomes" id="UP001501265"/>
    </source>
</evidence>
<feature type="compositionally biased region" description="Low complexity" evidence="3">
    <location>
        <begin position="64"/>
        <end position="76"/>
    </location>
</feature>
<sequence length="249" mass="27073">MPTTRHSLNTLRRRQAREALRPPHEPADKARPEPAGPRTTAEDSAPGGREEPRDRPQRTRTRRPAPTGTARTRTPRSGRPLVALCLLTLLLGAFAGWAHARAENLRDDPAARNTALSDTARTSEIKGRTTKAVAALFSYDHADPAAFDQAAKEWLTGRAVAQHRDLFGAVRTQADKEKAVITTTVTDSAVERIDGDRARVLVYADQSSVSTAGDKKAEDDGTYAGAMLALDVVHRDGHWLVSGIDTFGR</sequence>
<keyword evidence="4" id="KW-0812">Transmembrane</keyword>
<keyword evidence="6" id="KW-1185">Reference proteome</keyword>
<proteinExistence type="predicted"/>
<evidence type="ECO:0000313" key="5">
    <source>
        <dbReference type="EMBL" id="GAA4785710.1"/>
    </source>
</evidence>
<organism evidence="5 6">
    <name type="scientific">Streptomyces ziwulingensis</name>
    <dbReference type="NCBI Taxonomy" id="1045501"/>
    <lineage>
        <taxon>Bacteria</taxon>
        <taxon>Bacillati</taxon>
        <taxon>Actinomycetota</taxon>
        <taxon>Actinomycetes</taxon>
        <taxon>Kitasatosporales</taxon>
        <taxon>Streptomycetaceae</taxon>
        <taxon>Streptomyces</taxon>
    </lineage>
</organism>
<dbReference type="PANTHER" id="PTHR37042">
    <property type="entry name" value="OUTER MEMBRANE PROTEIN RV1973"/>
    <property type="match status" value="1"/>
</dbReference>
<comment type="subcellular location">
    <subcellularLocation>
        <location evidence="1">Membrane</location>
    </subcellularLocation>
</comment>